<dbReference type="InterPro" id="IPR003593">
    <property type="entry name" value="AAA+_ATPase"/>
</dbReference>
<dbReference type="PROSITE" id="PS50929">
    <property type="entry name" value="ABC_TM1F"/>
    <property type="match status" value="1"/>
</dbReference>
<keyword evidence="2" id="KW-0813">Transport</keyword>
<evidence type="ECO:0000256" key="7">
    <source>
        <dbReference type="ARBA" id="ARBA00022989"/>
    </source>
</evidence>
<dbReference type="RefSeq" id="WP_208454735.1">
    <property type="nucleotide sequence ID" value="NZ_CAJEWB010000010.1"/>
</dbReference>
<comment type="subcellular location">
    <subcellularLocation>
        <location evidence="1">Cell membrane</location>
        <topology evidence="1">Multi-pass membrane protein</topology>
    </subcellularLocation>
</comment>
<keyword evidence="8 9" id="KW-0472">Membrane</keyword>
<dbReference type="InterPro" id="IPR036640">
    <property type="entry name" value="ABC1_TM_sf"/>
</dbReference>
<reference evidence="12 13" key="1">
    <citation type="submission" date="2020-07" db="EMBL/GenBank/DDBJ databases">
        <authorList>
            <person name="Criscuolo A."/>
        </authorList>
    </citation>
    <scope>NUCLEOTIDE SEQUENCE [LARGE SCALE GENOMIC DNA]</scope>
    <source>
        <strain evidence="12">CIP107946</strain>
    </source>
</reference>
<dbReference type="GO" id="GO:0005886">
    <property type="term" value="C:plasma membrane"/>
    <property type="evidence" value="ECO:0007669"/>
    <property type="project" value="UniProtKB-SubCell"/>
</dbReference>
<evidence type="ECO:0000256" key="9">
    <source>
        <dbReference type="SAM" id="Phobius"/>
    </source>
</evidence>
<evidence type="ECO:0000256" key="8">
    <source>
        <dbReference type="ARBA" id="ARBA00023136"/>
    </source>
</evidence>
<feature type="domain" description="ABC transporter" evidence="10">
    <location>
        <begin position="490"/>
        <end position="724"/>
    </location>
</feature>
<evidence type="ECO:0000256" key="5">
    <source>
        <dbReference type="ARBA" id="ARBA00022741"/>
    </source>
</evidence>
<dbReference type="FunFam" id="3.40.50.300:FF:000221">
    <property type="entry name" value="Multidrug ABC transporter ATP-binding protein"/>
    <property type="match status" value="1"/>
</dbReference>
<evidence type="ECO:0000259" key="10">
    <source>
        <dbReference type="PROSITE" id="PS50893"/>
    </source>
</evidence>
<evidence type="ECO:0000256" key="1">
    <source>
        <dbReference type="ARBA" id="ARBA00004651"/>
    </source>
</evidence>
<name>A0A6V7REW2_9BACL</name>
<keyword evidence="6 12" id="KW-0067">ATP-binding</keyword>
<dbReference type="InterPro" id="IPR011527">
    <property type="entry name" value="ABC1_TM_dom"/>
</dbReference>
<dbReference type="Pfam" id="PF00005">
    <property type="entry name" value="ABC_tran"/>
    <property type="match status" value="1"/>
</dbReference>
<sequence length="733" mass="81515">MRTILIYLKAFIMPLILAILLLFVQAYSDLSLPNYMSDIVDVGIQQNGVNHSTPNAVSEDGFRFITTFMTNKDKAYVESKFKIVVPTGEYKNAYPKSAGRLYVLKEINTDELSKLDSIFNQASIDMLGLLSILYKDAKSIDEPVERTKLDMAKAYELQPILDEMPENKLLKNNLMGDENKIAEDQVGISINKSFMEELGIDITTTQTKYIIKMGLIMLGITLIGGFATIMVSFLSSRIAAGISRNIRQDVFTKIESFSFNEIDKFSTASLITRSTNDIIQIQNFFMFGIRMLCYAPIIGVGGVIMAMNKAASMSWIIGLAVVFLLLLIILLMIIAIPKFKIIQKLIDRVNLVSREYLSGLMVVRAFRTGDHEKARFEEANNNLTKTQRFINRTMALMPPIMMLIMNGVSILIVWIGAHKIAGASMQVGDMMAFIQYTMQIIMAFLMMSMIFIMIPRAAVSASRLSEILNTNITIENKDKTKNFNNTDGKIVFNNVSFRYENASAYALKDINVTIEPGHTTALIGSTGAGKSTFVNLLLRLYDVSSGEVLVDDLDVRDADIGTLRDKFALVPQKASLFEGTIASNVRIGNEDASDEKVIEALTDAQAMEFVNKLEDGIESHVSQGGSNLSGGQKQRISIARALLKEKEFLIFDDSFSALDLSTERKLRNSLLNGQDVTTFIVAQRVTSILNADQIIVLDQGEIVGLGTHNELIKNCDVYYDIASSQLTKEELDA</sequence>
<dbReference type="PROSITE" id="PS00211">
    <property type="entry name" value="ABC_TRANSPORTER_1"/>
    <property type="match status" value="1"/>
</dbReference>
<evidence type="ECO:0000256" key="2">
    <source>
        <dbReference type="ARBA" id="ARBA00022448"/>
    </source>
</evidence>
<feature type="transmembrane region" description="Helical" evidence="9">
    <location>
        <begin position="284"/>
        <end position="307"/>
    </location>
</feature>
<evidence type="ECO:0000313" key="13">
    <source>
        <dbReference type="Proteomes" id="UP000588186"/>
    </source>
</evidence>
<dbReference type="SUPFAM" id="SSF52540">
    <property type="entry name" value="P-loop containing nucleoside triphosphate hydrolases"/>
    <property type="match status" value="1"/>
</dbReference>
<keyword evidence="5" id="KW-0547">Nucleotide-binding</keyword>
<accession>A0A6V7REW2</accession>
<organism evidence="12 13">
    <name type="scientific">Phocicoccus pinnipedialis</name>
    <dbReference type="NCBI Taxonomy" id="110845"/>
    <lineage>
        <taxon>Bacteria</taxon>
        <taxon>Bacillati</taxon>
        <taxon>Bacillota</taxon>
        <taxon>Bacilli</taxon>
        <taxon>Bacillales</taxon>
        <taxon>Salinicoccaceae</taxon>
        <taxon>Phocicoccus</taxon>
    </lineage>
</organism>
<comment type="caution">
    <text evidence="12">The sequence shown here is derived from an EMBL/GenBank/DDBJ whole genome shotgun (WGS) entry which is preliminary data.</text>
</comment>
<proteinExistence type="predicted"/>
<dbReference type="GO" id="GO:0016887">
    <property type="term" value="F:ATP hydrolysis activity"/>
    <property type="evidence" value="ECO:0007669"/>
    <property type="project" value="InterPro"/>
</dbReference>
<keyword evidence="13" id="KW-1185">Reference proteome</keyword>
<evidence type="ECO:0000256" key="4">
    <source>
        <dbReference type="ARBA" id="ARBA00022692"/>
    </source>
</evidence>
<evidence type="ECO:0000313" key="12">
    <source>
        <dbReference type="EMBL" id="CAD2075446.1"/>
    </source>
</evidence>
<feature type="transmembrane region" description="Helical" evidence="9">
    <location>
        <begin position="395"/>
        <end position="416"/>
    </location>
</feature>
<dbReference type="InterPro" id="IPR039421">
    <property type="entry name" value="Type_1_exporter"/>
</dbReference>
<gene>
    <name evidence="12" type="primary">btuD</name>
    <name evidence="12" type="ORF">JEOPIN946_01015</name>
</gene>
<dbReference type="SUPFAM" id="SSF90123">
    <property type="entry name" value="ABC transporter transmembrane region"/>
    <property type="match status" value="1"/>
</dbReference>
<evidence type="ECO:0000256" key="6">
    <source>
        <dbReference type="ARBA" id="ARBA00022840"/>
    </source>
</evidence>
<feature type="domain" description="ABC transmembrane type-1" evidence="11">
    <location>
        <begin position="202"/>
        <end position="456"/>
    </location>
</feature>
<dbReference type="EMBL" id="CAJEWB010000010">
    <property type="protein sequence ID" value="CAD2075446.1"/>
    <property type="molecule type" value="Genomic_DNA"/>
</dbReference>
<dbReference type="SMART" id="SM00382">
    <property type="entry name" value="AAA"/>
    <property type="match status" value="1"/>
</dbReference>
<feature type="transmembrane region" description="Helical" evidence="9">
    <location>
        <begin position="209"/>
        <end position="234"/>
    </location>
</feature>
<protein>
    <submittedName>
        <fullName evidence="12">Vitamin B12 import ATP-binding protein BtuD</fullName>
    </submittedName>
</protein>
<dbReference type="PANTHER" id="PTHR43394:SF1">
    <property type="entry name" value="ATP-BINDING CASSETTE SUB-FAMILY B MEMBER 10, MITOCHONDRIAL"/>
    <property type="match status" value="1"/>
</dbReference>
<dbReference type="Pfam" id="PF00664">
    <property type="entry name" value="ABC_membrane"/>
    <property type="match status" value="1"/>
</dbReference>
<dbReference type="PROSITE" id="PS50893">
    <property type="entry name" value="ABC_TRANSPORTER_2"/>
    <property type="match status" value="1"/>
</dbReference>
<dbReference type="Gene3D" id="1.20.1560.10">
    <property type="entry name" value="ABC transporter type 1, transmembrane domain"/>
    <property type="match status" value="1"/>
</dbReference>
<dbReference type="GO" id="GO:0015421">
    <property type="term" value="F:ABC-type oligopeptide transporter activity"/>
    <property type="evidence" value="ECO:0007669"/>
    <property type="project" value="TreeGrafter"/>
</dbReference>
<dbReference type="AlphaFoldDB" id="A0A6V7REW2"/>
<feature type="transmembrane region" description="Helical" evidence="9">
    <location>
        <begin position="313"/>
        <end position="336"/>
    </location>
</feature>
<evidence type="ECO:0000256" key="3">
    <source>
        <dbReference type="ARBA" id="ARBA00022475"/>
    </source>
</evidence>
<keyword evidence="3" id="KW-1003">Cell membrane</keyword>
<keyword evidence="7 9" id="KW-1133">Transmembrane helix</keyword>
<feature type="transmembrane region" description="Helical" evidence="9">
    <location>
        <begin position="436"/>
        <end position="454"/>
    </location>
</feature>
<dbReference type="Gene3D" id="3.40.50.300">
    <property type="entry name" value="P-loop containing nucleotide triphosphate hydrolases"/>
    <property type="match status" value="1"/>
</dbReference>
<dbReference type="InterPro" id="IPR027417">
    <property type="entry name" value="P-loop_NTPase"/>
</dbReference>
<dbReference type="Proteomes" id="UP000588186">
    <property type="component" value="Unassembled WGS sequence"/>
</dbReference>
<dbReference type="InterPro" id="IPR003439">
    <property type="entry name" value="ABC_transporter-like_ATP-bd"/>
</dbReference>
<dbReference type="CDD" id="cd18548">
    <property type="entry name" value="ABC_6TM_Tm287_like"/>
    <property type="match status" value="1"/>
</dbReference>
<keyword evidence="4 9" id="KW-0812">Transmembrane</keyword>
<dbReference type="InterPro" id="IPR017871">
    <property type="entry name" value="ABC_transporter-like_CS"/>
</dbReference>
<dbReference type="PANTHER" id="PTHR43394">
    <property type="entry name" value="ATP-DEPENDENT PERMEASE MDL1, MITOCHONDRIAL"/>
    <property type="match status" value="1"/>
</dbReference>
<dbReference type="GO" id="GO:0005524">
    <property type="term" value="F:ATP binding"/>
    <property type="evidence" value="ECO:0007669"/>
    <property type="project" value="UniProtKB-KW"/>
</dbReference>
<evidence type="ECO:0000259" key="11">
    <source>
        <dbReference type="PROSITE" id="PS50929"/>
    </source>
</evidence>
<dbReference type="GO" id="GO:0090374">
    <property type="term" value="P:oligopeptide export from mitochondrion"/>
    <property type="evidence" value="ECO:0007669"/>
    <property type="project" value="TreeGrafter"/>
</dbReference>